<evidence type="ECO:0000256" key="6">
    <source>
        <dbReference type="PIRSR" id="PIRSR606710-1"/>
    </source>
</evidence>
<dbReference type="InterPro" id="IPR023296">
    <property type="entry name" value="Glyco_hydro_beta-prop_sf"/>
</dbReference>
<keyword evidence="5 8" id="KW-0326">Glycosidase</keyword>
<dbReference type="SUPFAM" id="SSF75005">
    <property type="entry name" value="Arabinanase/levansucrase/invertase"/>
    <property type="match status" value="1"/>
</dbReference>
<feature type="active site" description="Proton donor" evidence="6">
    <location>
        <position position="214"/>
    </location>
</feature>
<dbReference type="CDD" id="cd08991">
    <property type="entry name" value="GH43_HoAraf43-like"/>
    <property type="match status" value="1"/>
</dbReference>
<proteinExistence type="inferred from homology"/>
<keyword evidence="2" id="KW-0624">Polysaccharide degradation</keyword>
<gene>
    <name evidence="9" type="ORF">SAMN04487894_101576</name>
</gene>
<evidence type="ECO:0000256" key="8">
    <source>
        <dbReference type="RuleBase" id="RU361187"/>
    </source>
</evidence>
<evidence type="ECO:0000256" key="5">
    <source>
        <dbReference type="ARBA" id="ARBA00023295"/>
    </source>
</evidence>
<organism evidence="9 10">
    <name type="scientific">Niabella drilacis (strain DSM 25811 / CCM 8410 / CCUG 62505 / LMG 26954 / E90)</name>
    <dbReference type="NCBI Taxonomy" id="1285928"/>
    <lineage>
        <taxon>Bacteria</taxon>
        <taxon>Pseudomonadati</taxon>
        <taxon>Bacteroidota</taxon>
        <taxon>Chitinophagia</taxon>
        <taxon>Chitinophagales</taxon>
        <taxon>Chitinophagaceae</taxon>
        <taxon>Niabella</taxon>
    </lineage>
</organism>
<evidence type="ECO:0000313" key="10">
    <source>
        <dbReference type="Proteomes" id="UP000198757"/>
    </source>
</evidence>
<evidence type="ECO:0000256" key="1">
    <source>
        <dbReference type="ARBA" id="ARBA00009865"/>
    </source>
</evidence>
<feature type="active site" description="Proton acceptor" evidence="6">
    <location>
        <position position="48"/>
    </location>
</feature>
<dbReference type="PANTHER" id="PTHR43772">
    <property type="entry name" value="ENDO-1,4-BETA-XYLANASE"/>
    <property type="match status" value="1"/>
</dbReference>
<accession>A0A1G6JLY1</accession>
<keyword evidence="2" id="KW-0858">Xylan degradation</keyword>
<feature type="site" description="Important for catalytic activity, responsible for pKa modulation of the active site Glu and correct orientation of both the proton donor and substrate" evidence="7">
    <location>
        <position position="154"/>
    </location>
</feature>
<evidence type="ECO:0000256" key="3">
    <source>
        <dbReference type="ARBA" id="ARBA00022801"/>
    </source>
</evidence>
<dbReference type="PANTHER" id="PTHR43772:SF2">
    <property type="entry name" value="PUTATIVE (AFU_ORTHOLOGUE AFUA_2G04480)-RELATED"/>
    <property type="match status" value="1"/>
</dbReference>
<dbReference type="GO" id="GO:0004553">
    <property type="term" value="F:hydrolase activity, hydrolyzing O-glycosyl compounds"/>
    <property type="evidence" value="ECO:0007669"/>
    <property type="project" value="InterPro"/>
</dbReference>
<dbReference type="AlphaFoldDB" id="A0A1G6JLY1"/>
<dbReference type="RefSeq" id="WP_245729077.1">
    <property type="nucleotide sequence ID" value="NZ_FMZO01000001.1"/>
</dbReference>
<dbReference type="GO" id="GO:0045493">
    <property type="term" value="P:xylan catabolic process"/>
    <property type="evidence" value="ECO:0007669"/>
    <property type="project" value="UniProtKB-KW"/>
</dbReference>
<dbReference type="Proteomes" id="UP000198757">
    <property type="component" value="Unassembled WGS sequence"/>
</dbReference>
<protein>
    <submittedName>
        <fullName evidence="9">Glycosyl hydrolases family 43</fullName>
    </submittedName>
</protein>
<evidence type="ECO:0000256" key="7">
    <source>
        <dbReference type="PIRSR" id="PIRSR606710-2"/>
    </source>
</evidence>
<dbReference type="InterPro" id="IPR052176">
    <property type="entry name" value="Glycosyl_Hydrlase_43_Enz"/>
</dbReference>
<keyword evidence="10" id="KW-1185">Reference proteome</keyword>
<keyword evidence="3 8" id="KW-0378">Hydrolase</keyword>
<keyword evidence="4" id="KW-0119">Carbohydrate metabolism</keyword>
<dbReference type="InterPro" id="IPR006710">
    <property type="entry name" value="Glyco_hydro_43"/>
</dbReference>
<evidence type="ECO:0000313" key="9">
    <source>
        <dbReference type="EMBL" id="SDC19723.1"/>
    </source>
</evidence>
<reference evidence="10" key="1">
    <citation type="submission" date="2016-10" db="EMBL/GenBank/DDBJ databases">
        <authorList>
            <person name="Varghese N."/>
            <person name="Submissions S."/>
        </authorList>
    </citation>
    <scope>NUCLEOTIDE SEQUENCE [LARGE SCALE GENOMIC DNA]</scope>
    <source>
        <strain evidence="10">DSM 25811 / CCM 8410 / LMG 26954 / E90</strain>
    </source>
</reference>
<dbReference type="STRING" id="1285928.SAMN04487894_101576"/>
<dbReference type="PROSITE" id="PS51257">
    <property type="entry name" value="PROKAR_LIPOPROTEIN"/>
    <property type="match status" value="1"/>
</dbReference>
<evidence type="ECO:0000256" key="2">
    <source>
        <dbReference type="ARBA" id="ARBA00022651"/>
    </source>
</evidence>
<dbReference type="Pfam" id="PF04616">
    <property type="entry name" value="Glyco_hydro_43"/>
    <property type="match status" value="1"/>
</dbReference>
<dbReference type="EMBL" id="FMZO01000001">
    <property type="protein sequence ID" value="SDC19723.1"/>
    <property type="molecule type" value="Genomic_DNA"/>
</dbReference>
<dbReference type="Gene3D" id="2.115.10.20">
    <property type="entry name" value="Glycosyl hydrolase domain, family 43"/>
    <property type="match status" value="1"/>
</dbReference>
<sequence length="334" mass="36562">MMQQFRISVLSGYCILGILFCACSKGSAQKDPVPDPPAATGQPLYQADPTIFLYQGKYYLYGTDGSTPDKGIRAYVSSDKKQWQPSARPGGGFVLTVGESFGTKGFWAPQVWHQHNKFYMAYVANEQIAIAASDSPEGPFVATAPIAFDQKNIDPYVFIDDDGKKYLYHVDITNGNKIYVAAINDDFTAIDKSTRTLCITATAPWEIIQARVTEGPTVLKHKGIYYLVYAANHFESQQYAVGYATASGPMGPWTKAAENPILSMGNTGKPGIGHGDLFTDTDGSMYYVCHTHNAMDKVSPRRTAMVKAKFIASPGGADQLVMDTQSFTFLKTEK</sequence>
<comment type="similarity">
    <text evidence="1 8">Belongs to the glycosyl hydrolase 43 family.</text>
</comment>
<evidence type="ECO:0000256" key="4">
    <source>
        <dbReference type="ARBA" id="ARBA00023277"/>
    </source>
</evidence>
<name>A0A1G6JLY1_NIADE</name>